<name>A0A914PLI5_9BILA</name>
<proteinExistence type="predicted"/>
<evidence type="ECO:0000313" key="1">
    <source>
        <dbReference type="Proteomes" id="UP000887578"/>
    </source>
</evidence>
<sequence length="81" mass="9610">MFVNITENSIDNFSITRYFLSPKFDPNLLCKFIKKAAAPKAVFRFSVYYHFDEQKQQISTALFQMLEEWDIPEQKPQIILS</sequence>
<accession>A0A914PLI5</accession>
<dbReference type="WBParaSite" id="PDA_v2.g18834.t1">
    <property type="protein sequence ID" value="PDA_v2.g18834.t1"/>
    <property type="gene ID" value="PDA_v2.g18834"/>
</dbReference>
<reference evidence="2" key="1">
    <citation type="submission" date="2022-11" db="UniProtKB">
        <authorList>
            <consortium name="WormBaseParasite"/>
        </authorList>
    </citation>
    <scope>IDENTIFICATION</scope>
</reference>
<dbReference type="Proteomes" id="UP000887578">
    <property type="component" value="Unplaced"/>
</dbReference>
<protein>
    <submittedName>
        <fullName evidence="2">Uncharacterized protein</fullName>
    </submittedName>
</protein>
<organism evidence="1 2">
    <name type="scientific">Panagrolaimus davidi</name>
    <dbReference type="NCBI Taxonomy" id="227884"/>
    <lineage>
        <taxon>Eukaryota</taxon>
        <taxon>Metazoa</taxon>
        <taxon>Ecdysozoa</taxon>
        <taxon>Nematoda</taxon>
        <taxon>Chromadorea</taxon>
        <taxon>Rhabditida</taxon>
        <taxon>Tylenchina</taxon>
        <taxon>Panagrolaimomorpha</taxon>
        <taxon>Panagrolaimoidea</taxon>
        <taxon>Panagrolaimidae</taxon>
        <taxon>Panagrolaimus</taxon>
    </lineage>
</organism>
<dbReference type="AlphaFoldDB" id="A0A914PLI5"/>
<evidence type="ECO:0000313" key="2">
    <source>
        <dbReference type="WBParaSite" id="PDA_v2.g18834.t1"/>
    </source>
</evidence>
<keyword evidence="1" id="KW-1185">Reference proteome</keyword>